<organism evidence="2">
    <name type="scientific">Timema poppense</name>
    <name type="common">Walking stick</name>
    <dbReference type="NCBI Taxonomy" id="170557"/>
    <lineage>
        <taxon>Eukaryota</taxon>
        <taxon>Metazoa</taxon>
        <taxon>Ecdysozoa</taxon>
        <taxon>Arthropoda</taxon>
        <taxon>Hexapoda</taxon>
        <taxon>Insecta</taxon>
        <taxon>Pterygota</taxon>
        <taxon>Neoptera</taxon>
        <taxon>Polyneoptera</taxon>
        <taxon>Phasmatodea</taxon>
        <taxon>Timematodea</taxon>
        <taxon>Timematoidea</taxon>
        <taxon>Timematidae</taxon>
        <taxon>Timema</taxon>
    </lineage>
</organism>
<gene>
    <name evidence="2" type="ORF">TPSB3V08_LOCUS10998</name>
</gene>
<accession>A0A7R9DMN3</accession>
<evidence type="ECO:0000256" key="1">
    <source>
        <dbReference type="SAM" id="MobiDB-lite"/>
    </source>
</evidence>
<dbReference type="AlphaFoldDB" id="A0A7R9DMN3"/>
<reference evidence="2" key="1">
    <citation type="submission" date="2020-11" db="EMBL/GenBank/DDBJ databases">
        <authorList>
            <person name="Tran Van P."/>
        </authorList>
    </citation>
    <scope>NUCLEOTIDE SEQUENCE</scope>
</reference>
<name>A0A7R9DMN3_TIMPO</name>
<evidence type="ECO:0000313" key="2">
    <source>
        <dbReference type="EMBL" id="CAD7416378.1"/>
    </source>
</evidence>
<proteinExistence type="predicted"/>
<sequence>MENSSNYSNGLGIGKVELEEVNLHLRGGRVENHLGKTTPSSPDRDSNLDLPVLSSRAQHDKRVSRLRHRGGGSELAFAWREESGKPVRKNHPQFTRPRFEPRSPSPQRSGFNTTSVIANYATEAGFSDFPMKSYYLFGLHLSSIYANGLGIGKVGFRGSEPVFAWRESGKPFRENRPQFTQPIRTSISPILASLAQHETMLPRQGDKLNKELRHRHRIGSTGTYISYKGAGYKLMPKQIEDII</sequence>
<feature type="region of interest" description="Disordered" evidence="1">
    <location>
        <begin position="29"/>
        <end position="111"/>
    </location>
</feature>
<dbReference type="EMBL" id="OD010962">
    <property type="protein sequence ID" value="CAD7416378.1"/>
    <property type="molecule type" value="Genomic_DNA"/>
</dbReference>
<protein>
    <submittedName>
        <fullName evidence="2">Uncharacterized protein</fullName>
    </submittedName>
</protein>